<keyword evidence="25" id="KW-1185">Reference proteome</keyword>
<dbReference type="Gene3D" id="3.20.20.80">
    <property type="entry name" value="Glycosidases"/>
    <property type="match status" value="2"/>
</dbReference>
<feature type="transmembrane region" description="Helical" evidence="21">
    <location>
        <begin position="200"/>
        <end position="220"/>
    </location>
</feature>
<name>A0A1K0GDV4_9BASI</name>
<evidence type="ECO:0000256" key="19">
    <source>
        <dbReference type="RuleBase" id="RU004335"/>
    </source>
</evidence>
<dbReference type="PANTHER" id="PTHR16631">
    <property type="entry name" value="GLUCAN 1,3-BETA-GLUCOSIDASE"/>
    <property type="match status" value="1"/>
</dbReference>
<dbReference type="OrthoDB" id="68336at2759"/>
<dbReference type="GO" id="GO:0005576">
    <property type="term" value="C:extracellular region"/>
    <property type="evidence" value="ECO:0007669"/>
    <property type="project" value="TreeGrafter"/>
</dbReference>
<dbReference type="EMBL" id="LT558137">
    <property type="protein sequence ID" value="SAM86258.1"/>
    <property type="molecule type" value="Genomic_DNA"/>
</dbReference>
<dbReference type="GO" id="GO:0071555">
    <property type="term" value="P:cell wall organization"/>
    <property type="evidence" value="ECO:0007669"/>
    <property type="project" value="UniProtKB-KW"/>
</dbReference>
<reference evidence="22" key="1">
    <citation type="submission" date="2016-04" db="EMBL/GenBank/DDBJ databases">
        <authorList>
            <person name="Evans L.H."/>
            <person name="Alamgir A."/>
            <person name="Owens N."/>
            <person name="Weber N.D."/>
            <person name="Virtaneva K."/>
            <person name="Barbian K."/>
            <person name="Babar A."/>
            <person name="Rosenke K."/>
        </authorList>
    </citation>
    <scope>NUCLEOTIDE SEQUENCE</scope>
    <source>
        <strain evidence="22">UB2112</strain>
    </source>
</reference>
<dbReference type="Proteomes" id="UP000658997">
    <property type="component" value="Unassembled WGS sequence"/>
</dbReference>
<keyword evidence="9" id="KW-0732">Signal</keyword>
<evidence type="ECO:0000256" key="3">
    <source>
        <dbReference type="ARBA" id="ARBA00004401"/>
    </source>
</evidence>
<reference evidence="23" key="3">
    <citation type="submission" date="2018-08" db="EMBL/GenBank/DDBJ databases">
        <authorList>
            <person name="Guldener U."/>
        </authorList>
    </citation>
    <scope>NUCLEOTIDE SEQUENCE</scope>
    <source>
        <strain evidence="23">UB2</strain>
    </source>
</reference>
<evidence type="ECO:0000256" key="6">
    <source>
        <dbReference type="ARBA" id="ARBA00022475"/>
    </source>
</evidence>
<gene>
    <name evidence="23" type="ORF">UBRO2_03402</name>
    <name evidence="22" type="ORF">UBRO_08697</name>
</gene>
<evidence type="ECO:0000256" key="21">
    <source>
        <dbReference type="SAM" id="Phobius"/>
    </source>
</evidence>
<evidence type="ECO:0000256" key="13">
    <source>
        <dbReference type="ARBA" id="ARBA00023277"/>
    </source>
</evidence>
<keyword evidence="11 21" id="KW-0472">Membrane</keyword>
<dbReference type="GO" id="GO:0042973">
    <property type="term" value="F:glucan endo-1,3-beta-D-glucosidase activity"/>
    <property type="evidence" value="ECO:0007669"/>
    <property type="project" value="UniProtKB-EC"/>
</dbReference>
<evidence type="ECO:0000256" key="4">
    <source>
        <dbReference type="ARBA" id="ARBA00008773"/>
    </source>
</evidence>
<comment type="catalytic activity">
    <reaction evidence="1">
        <text>Hydrolysis of (1-&gt;3)-beta-D-glucosidic linkages in (1-&gt;3)-beta-D-glucans.</text>
        <dbReference type="EC" id="3.2.1.39"/>
    </reaction>
</comment>
<keyword evidence="14" id="KW-0961">Cell wall biogenesis/degradation</keyword>
<dbReference type="EMBL" id="ULHB01000063">
    <property type="protein sequence ID" value="SYW80134.1"/>
    <property type="molecule type" value="Genomic_DNA"/>
</dbReference>
<evidence type="ECO:0000256" key="20">
    <source>
        <dbReference type="SAM" id="MobiDB-lite"/>
    </source>
</evidence>
<proteinExistence type="inferred from homology"/>
<evidence type="ECO:0000313" key="23">
    <source>
        <dbReference type="EMBL" id="SYW80134.1"/>
    </source>
</evidence>
<keyword evidence="21" id="KW-1133">Transmembrane helix</keyword>
<evidence type="ECO:0000313" key="25">
    <source>
        <dbReference type="Proteomes" id="UP000658997"/>
    </source>
</evidence>
<protein>
    <recommendedName>
        <fullName evidence="5">glucan endo-1,3-beta-D-glucosidase</fullName>
        <ecNumber evidence="5">3.2.1.39</ecNumber>
    </recommendedName>
    <alternativeName>
        <fullName evidence="18">Endo-1,3-beta-glucanase btgC</fullName>
    </alternativeName>
    <alternativeName>
        <fullName evidence="17">Laminarinase btgC</fullName>
    </alternativeName>
</protein>
<comment type="function">
    <text evidence="16">Glucanases play a role in cell expansion during growth, in cell-cell fusion during mating, and in spore release during sporulation. This enzyme may be involved in beta-glucan degradation. Active on laminarin and lichenan.</text>
</comment>
<comment type="similarity">
    <text evidence="4 19">Belongs to the glycosyl hydrolase 17 family.</text>
</comment>
<dbReference type="Proteomes" id="UP000179920">
    <property type="component" value="Chromosome XXI"/>
</dbReference>
<evidence type="ECO:0000256" key="14">
    <source>
        <dbReference type="ARBA" id="ARBA00023316"/>
    </source>
</evidence>
<dbReference type="EC" id="3.2.1.39" evidence="5"/>
<evidence type="ECO:0000256" key="18">
    <source>
        <dbReference type="ARBA" id="ARBA00043078"/>
    </source>
</evidence>
<evidence type="ECO:0000313" key="22">
    <source>
        <dbReference type="EMBL" id="SAM86258.1"/>
    </source>
</evidence>
<evidence type="ECO:0000256" key="2">
    <source>
        <dbReference type="ARBA" id="ARBA00004191"/>
    </source>
</evidence>
<evidence type="ECO:0000256" key="8">
    <source>
        <dbReference type="ARBA" id="ARBA00022525"/>
    </source>
</evidence>
<comment type="subcellular location">
    <subcellularLocation>
        <location evidence="3">Cell membrane</location>
        <topology evidence="3">Single-pass type II membrane protein</topology>
    </subcellularLocation>
    <subcellularLocation>
        <location evidence="2">Secreted</location>
        <location evidence="2">Cell wall</location>
    </subcellularLocation>
</comment>
<keyword evidence="10" id="KW-0378">Hydrolase</keyword>
<dbReference type="GO" id="GO:0000272">
    <property type="term" value="P:polysaccharide catabolic process"/>
    <property type="evidence" value="ECO:0007669"/>
    <property type="project" value="UniProtKB-KW"/>
</dbReference>
<evidence type="ECO:0000256" key="11">
    <source>
        <dbReference type="ARBA" id="ARBA00023136"/>
    </source>
</evidence>
<organism evidence="22 24">
    <name type="scientific">Ustilago bromivora</name>
    <dbReference type="NCBI Taxonomy" id="307758"/>
    <lineage>
        <taxon>Eukaryota</taxon>
        <taxon>Fungi</taxon>
        <taxon>Dikarya</taxon>
        <taxon>Basidiomycota</taxon>
        <taxon>Ustilaginomycotina</taxon>
        <taxon>Ustilaginomycetes</taxon>
        <taxon>Ustilaginales</taxon>
        <taxon>Ustilaginaceae</taxon>
        <taxon>Ustilago</taxon>
    </lineage>
</organism>
<keyword evidence="15" id="KW-0624">Polysaccharide degradation</keyword>
<evidence type="ECO:0000256" key="15">
    <source>
        <dbReference type="ARBA" id="ARBA00023326"/>
    </source>
</evidence>
<evidence type="ECO:0000256" key="10">
    <source>
        <dbReference type="ARBA" id="ARBA00022801"/>
    </source>
</evidence>
<dbReference type="AlphaFoldDB" id="A0A1K0GDV4"/>
<dbReference type="PANTHER" id="PTHR16631:SF17">
    <property type="entry name" value="GLUCAN ENDO-1,3-BETA-GLUCOSIDASE BTGC"/>
    <property type="match status" value="1"/>
</dbReference>
<evidence type="ECO:0000256" key="12">
    <source>
        <dbReference type="ARBA" id="ARBA00023180"/>
    </source>
</evidence>
<evidence type="ECO:0000256" key="7">
    <source>
        <dbReference type="ARBA" id="ARBA00022512"/>
    </source>
</evidence>
<dbReference type="GO" id="GO:0009277">
    <property type="term" value="C:fungal-type cell wall"/>
    <property type="evidence" value="ECO:0007669"/>
    <property type="project" value="TreeGrafter"/>
</dbReference>
<evidence type="ECO:0000256" key="9">
    <source>
        <dbReference type="ARBA" id="ARBA00022729"/>
    </source>
</evidence>
<dbReference type="SUPFAM" id="SSF51445">
    <property type="entry name" value="(Trans)glycosidases"/>
    <property type="match status" value="1"/>
</dbReference>
<reference evidence="24" key="2">
    <citation type="submission" date="2016-04" db="EMBL/GenBank/DDBJ databases">
        <authorList>
            <person name="Guldener U."/>
            <person name="Guldener U."/>
        </authorList>
    </citation>
    <scope>NUCLEOTIDE SEQUENCE [LARGE SCALE GENOMIC DNA]</scope>
    <source>
        <strain evidence="24">UB2112</strain>
    </source>
</reference>
<feature type="region of interest" description="Disordered" evidence="20">
    <location>
        <begin position="119"/>
        <end position="149"/>
    </location>
</feature>
<evidence type="ECO:0000256" key="17">
    <source>
        <dbReference type="ARBA" id="ARBA00042373"/>
    </source>
</evidence>
<keyword evidence="7" id="KW-0134">Cell wall</keyword>
<dbReference type="GO" id="GO:0009986">
    <property type="term" value="C:cell surface"/>
    <property type="evidence" value="ECO:0007669"/>
    <property type="project" value="TreeGrafter"/>
</dbReference>
<keyword evidence="13" id="KW-0119">Carbohydrate metabolism</keyword>
<keyword evidence="21" id="KW-0812">Transmembrane</keyword>
<evidence type="ECO:0000256" key="5">
    <source>
        <dbReference type="ARBA" id="ARBA00012780"/>
    </source>
</evidence>
<evidence type="ECO:0000313" key="24">
    <source>
        <dbReference type="Proteomes" id="UP000179920"/>
    </source>
</evidence>
<dbReference type="Pfam" id="PF00332">
    <property type="entry name" value="Glyco_hydro_17"/>
    <property type="match status" value="1"/>
</dbReference>
<dbReference type="InterPro" id="IPR000490">
    <property type="entry name" value="Glyco_hydro_17"/>
</dbReference>
<keyword evidence="8" id="KW-0964">Secreted</keyword>
<evidence type="ECO:0000256" key="16">
    <source>
        <dbReference type="ARBA" id="ARBA00037649"/>
    </source>
</evidence>
<keyword evidence="12" id="KW-0325">Glycoprotein</keyword>
<sequence>MAGRYNPAYDGGNIRQNFPSSASSSSHHHSSAHETGVDVDTVDYWDETGVPAPHLLSTWHSVSPYPTTPRQHHDEMQELHAAPSGYLSQSPFLPSLPSHPESFAGGAYMPYFESRDSLNHKSSNRGHDFEDEESLYSSSPRGSSDAWRLYDAPHTGARTSLAQARERYINRRSAALAATDGVYDFSTPKPSRFSPKQKKWMIGIGSLTTAIVCAMVIFFATRNNTNATIVDPPSASTGTGSGSKGDKPTAGVVTSDAKDPSKFEKDPRLHKSMYGLCYTPFHAQYPECGATQANVTEDVQLMSQLTTRLRLYGSDCSTSQLVLEAIKQTKVDMQVFLAVWVDNNADTFQRQVDNILDAVKQYGTDHIAGITVGNEYLLNGGSVATLLGHISTVNTTLNALPGLGKYIPIGTADAGSMISTQLASGADYVMANVHPWFGGLPVDQAAGWVYSYTNNNEPATALLAPNKPALYVAEAGWPTGANETRLETYQGATAGVSELNTFLDTFLCQSNANVTEKALQPSFVFEAFDEPWKDVLYGGVEAHWGLFDSNKKLKEGLTIPDCPSP</sequence>
<keyword evidence="6" id="KW-1003">Cell membrane</keyword>
<accession>A0A1K0GDV4</accession>
<feature type="region of interest" description="Disordered" evidence="20">
    <location>
        <begin position="228"/>
        <end position="264"/>
    </location>
</feature>
<dbReference type="GO" id="GO:0005886">
    <property type="term" value="C:plasma membrane"/>
    <property type="evidence" value="ECO:0007669"/>
    <property type="project" value="UniProtKB-SubCell"/>
</dbReference>
<feature type="region of interest" description="Disordered" evidence="20">
    <location>
        <begin position="1"/>
        <end position="35"/>
    </location>
</feature>
<evidence type="ECO:0000256" key="1">
    <source>
        <dbReference type="ARBA" id="ARBA00000382"/>
    </source>
</evidence>
<dbReference type="InterPro" id="IPR050732">
    <property type="entry name" value="Beta-glucan_modifiers"/>
</dbReference>
<dbReference type="InterPro" id="IPR017853">
    <property type="entry name" value="GH"/>
</dbReference>